<keyword evidence="4" id="KW-1185">Reference proteome</keyword>
<feature type="compositionally biased region" description="Low complexity" evidence="1">
    <location>
        <begin position="25"/>
        <end position="51"/>
    </location>
</feature>
<organism evidence="3 4">
    <name type="scientific">Clavibacter michiganensis</name>
    <dbReference type="NCBI Taxonomy" id="28447"/>
    <lineage>
        <taxon>Bacteria</taxon>
        <taxon>Bacillati</taxon>
        <taxon>Actinomycetota</taxon>
        <taxon>Actinomycetes</taxon>
        <taxon>Micrococcales</taxon>
        <taxon>Microbacteriaceae</taxon>
        <taxon>Clavibacter</taxon>
    </lineage>
</organism>
<comment type="caution">
    <text evidence="3">The sequence shown here is derived from an EMBL/GenBank/DDBJ whole genome shotgun (WGS) entry which is preliminary data.</text>
</comment>
<proteinExistence type="predicted"/>
<evidence type="ECO:0000256" key="1">
    <source>
        <dbReference type="SAM" id="MobiDB-lite"/>
    </source>
</evidence>
<evidence type="ECO:0000313" key="3">
    <source>
        <dbReference type="EMBL" id="OUE24491.1"/>
    </source>
</evidence>
<accession>A0A251YJR5</accession>
<evidence type="ECO:0000256" key="2">
    <source>
        <dbReference type="SAM" id="SignalP"/>
    </source>
</evidence>
<dbReference type="Proteomes" id="UP000195101">
    <property type="component" value="Unassembled WGS sequence"/>
</dbReference>
<dbReference type="EMBL" id="MDJZ01000016">
    <property type="protein sequence ID" value="OUE24491.1"/>
    <property type="molecule type" value="Genomic_DNA"/>
</dbReference>
<dbReference type="AlphaFoldDB" id="A0A251YJR5"/>
<feature type="signal peptide" evidence="2">
    <location>
        <begin position="1"/>
        <end position="23"/>
    </location>
</feature>
<evidence type="ECO:0000313" key="4">
    <source>
        <dbReference type="Proteomes" id="UP000195101"/>
    </source>
</evidence>
<feature type="chain" id="PRO_5039428991" evidence="2">
    <location>
        <begin position="24"/>
        <end position="89"/>
    </location>
</feature>
<name>A0A251YJR5_9MICO</name>
<gene>
    <name evidence="3" type="ORF">BFL37_11310</name>
</gene>
<feature type="region of interest" description="Disordered" evidence="1">
    <location>
        <begin position="25"/>
        <end position="89"/>
    </location>
</feature>
<protein>
    <submittedName>
        <fullName evidence="3">Uncharacterized protein</fullName>
    </submittedName>
</protein>
<sequence>MTHATKAAAAAALALGLILTATGAAHSEARPAPASASASASATARIAPAGSRPDAASQERRRTSTGNRHSGGRNPQPPHRGRECRGCPG</sequence>
<reference evidence="3 4" key="1">
    <citation type="submission" date="2016-08" db="EMBL/GenBank/DDBJ databases">
        <title>Genome sequence of Clavibacter michiganensis spp strain CFBP8019.</title>
        <authorList>
            <person name="Thapa S.P."/>
            <person name="Coaker G."/>
            <person name="Jacques M.-A."/>
        </authorList>
    </citation>
    <scope>NUCLEOTIDE SEQUENCE [LARGE SCALE GENOMIC DNA]</scope>
    <source>
        <strain evidence="3">CFBP8019</strain>
    </source>
</reference>
<keyword evidence="2" id="KW-0732">Signal</keyword>
<feature type="compositionally biased region" description="Basic and acidic residues" evidence="1">
    <location>
        <begin position="80"/>
        <end position="89"/>
    </location>
</feature>